<dbReference type="Proteomes" id="UP000032749">
    <property type="component" value="Chromosome"/>
</dbReference>
<sequence length="130" mass="14811">MSLIPTDIKVRKQSQCLELTYVNNGGDDAVFQLSFELLRVYSPSAEVRGHGIGNDVLQHGKKNVVLLNIEPSGNYALKLIFDDGHDSGLYDWKYLRHLCDNKNELWQDYLERLTQAGLARESNVIQFKSL</sequence>
<organism evidence="4 5">
    <name type="scientific">Oleispira antarctica RB-8</name>
    <dbReference type="NCBI Taxonomy" id="698738"/>
    <lineage>
        <taxon>Bacteria</taxon>
        <taxon>Pseudomonadati</taxon>
        <taxon>Pseudomonadota</taxon>
        <taxon>Gammaproteobacteria</taxon>
        <taxon>Oceanospirillales</taxon>
        <taxon>Oceanospirillaceae</taxon>
        <taxon>Oleispira</taxon>
    </lineage>
</organism>
<gene>
    <name evidence="4" type="ORF">OLEAN_C35970</name>
</gene>
<dbReference type="OrthoDB" id="9794178at2"/>
<dbReference type="STRING" id="698738.OLEAN_C35970"/>
<dbReference type="InterPro" id="IPR038492">
    <property type="entry name" value="GBBH-like_N_sf"/>
</dbReference>
<keyword evidence="2" id="KW-0408">Iron</keyword>
<reference evidence="4 5" key="1">
    <citation type="journal article" date="2013" name="Nat. Commun.">
        <title>Genome sequence and functional genomic analysis of the oil-degrading bacterium Oleispira antarctica.</title>
        <authorList>
            <person name="Kube M."/>
            <person name="Chernikova T.N."/>
            <person name="Al-Ramahi Y."/>
            <person name="Beloqui A."/>
            <person name="Lopez-Cortez N."/>
            <person name="Guazzaroni M.E."/>
            <person name="Heipieper H.J."/>
            <person name="Klages S."/>
            <person name="Kotsyurbenko O.R."/>
            <person name="Langer I."/>
            <person name="Nechitaylo T.Y."/>
            <person name="Lunsdorf H."/>
            <person name="Fernandez M."/>
            <person name="Juarez S."/>
            <person name="Ciordia S."/>
            <person name="Singer A."/>
            <person name="Kagan O."/>
            <person name="Egorova O."/>
            <person name="Petit P.A."/>
            <person name="Stogios P."/>
            <person name="Kim Y."/>
            <person name="Tchigvintsev A."/>
            <person name="Flick R."/>
            <person name="Denaro R."/>
            <person name="Genovese M."/>
            <person name="Albar J.P."/>
            <person name="Reva O.N."/>
            <person name="Martinez-Gomariz M."/>
            <person name="Tran H."/>
            <person name="Ferrer M."/>
            <person name="Savchenko A."/>
            <person name="Yakunin A.F."/>
            <person name="Yakimov M.M."/>
            <person name="Golyshina O.V."/>
            <person name="Reinhardt R."/>
            <person name="Golyshin P.N."/>
        </authorList>
    </citation>
    <scope>NUCLEOTIDE SEQUENCE [LARGE SCALE GENOMIC DNA]</scope>
</reference>
<dbReference type="KEGG" id="oai:OLEAN_C35970"/>
<evidence type="ECO:0000313" key="4">
    <source>
        <dbReference type="EMBL" id="CCK77773.1"/>
    </source>
</evidence>
<dbReference type="Gene3D" id="3.30.2020.30">
    <property type="match status" value="1"/>
</dbReference>
<evidence type="ECO:0000313" key="5">
    <source>
        <dbReference type="Proteomes" id="UP000032749"/>
    </source>
</evidence>
<dbReference type="EMBL" id="FO203512">
    <property type="protein sequence ID" value="CCK77773.1"/>
    <property type="molecule type" value="Genomic_DNA"/>
</dbReference>
<dbReference type="HOGENOM" id="CLU_117841_0_1_6"/>
<accession>R4YUC7</accession>
<dbReference type="InterPro" id="IPR010376">
    <property type="entry name" value="GBBH-like_N"/>
</dbReference>
<dbReference type="Pfam" id="PF06155">
    <property type="entry name" value="GBBH-like_N"/>
    <property type="match status" value="1"/>
</dbReference>
<dbReference type="PANTHER" id="PTHR35303">
    <property type="entry name" value="OS02G0197800 PROTEIN"/>
    <property type="match status" value="1"/>
</dbReference>
<evidence type="ECO:0000259" key="3">
    <source>
        <dbReference type="Pfam" id="PF06155"/>
    </source>
</evidence>
<dbReference type="PATRIC" id="fig|698738.3.peg.3744"/>
<keyword evidence="5" id="KW-1185">Reference proteome</keyword>
<proteinExistence type="predicted"/>
<dbReference type="GO" id="GO:0046872">
    <property type="term" value="F:metal ion binding"/>
    <property type="evidence" value="ECO:0007669"/>
    <property type="project" value="UniProtKB-KW"/>
</dbReference>
<protein>
    <recommendedName>
        <fullName evidence="3">Gamma-butyrobetaine hydroxylase-like N-terminal domain-containing protein</fullName>
    </recommendedName>
</protein>
<dbReference type="AlphaFoldDB" id="R4YUC7"/>
<dbReference type="PANTHER" id="PTHR35303:SF5">
    <property type="entry name" value="OS02G0197800 PROTEIN"/>
    <property type="match status" value="1"/>
</dbReference>
<evidence type="ECO:0000256" key="2">
    <source>
        <dbReference type="ARBA" id="ARBA00023004"/>
    </source>
</evidence>
<name>R4YUC7_OLEAN</name>
<keyword evidence="1" id="KW-0479">Metal-binding</keyword>
<feature type="domain" description="Gamma-butyrobetaine hydroxylase-like N-terminal" evidence="3">
    <location>
        <begin position="8"/>
        <end position="96"/>
    </location>
</feature>
<evidence type="ECO:0000256" key="1">
    <source>
        <dbReference type="ARBA" id="ARBA00022723"/>
    </source>
</evidence>